<dbReference type="InterPro" id="IPR015797">
    <property type="entry name" value="NUDIX_hydrolase-like_dom_sf"/>
</dbReference>
<dbReference type="SUPFAM" id="SSF55811">
    <property type="entry name" value="Nudix"/>
    <property type="match status" value="1"/>
</dbReference>
<feature type="compositionally biased region" description="Low complexity" evidence="1">
    <location>
        <begin position="191"/>
        <end position="203"/>
    </location>
</feature>
<feature type="region of interest" description="Disordered" evidence="1">
    <location>
        <begin position="153"/>
        <end position="221"/>
    </location>
</feature>
<name>A0ABN6FL72_SINCY</name>
<evidence type="ECO:0008006" key="4">
    <source>
        <dbReference type="Google" id="ProtNLM"/>
    </source>
</evidence>
<sequence>MPTSYKRRFTLPRHLQGAARSWLEEADRAPRKPRLASTVALVRDAPDGTETWLTYRTGDSPLGVVAFPGGSVENADQDSFDWFGPSVGQWSELLGTDDYALARVHVVAAIRELFEETGVLLAGSDESVVVEGTSTADWVRAREALANQEIGFAGPPVQARPRAPHGPAPLARPLGDPRVRAPALRHALLRGDPAGGPDAHAPAEQGRVGAVGERGQGRRRA</sequence>
<reference evidence="2 3" key="1">
    <citation type="journal article" date="2021" name="J. Biosci. Bioeng.">
        <title>Identification and characterization of a chc gene cluster responsible for the aromatization pathway of cyclohexanecarboxylate degradation in Sinomonas cyclohexanicum ATCC 51369.</title>
        <authorList>
            <person name="Yamamoto T."/>
            <person name="Hasegawa Y."/>
            <person name="Lau P.C.K."/>
            <person name="Iwaki H."/>
        </authorList>
    </citation>
    <scope>NUCLEOTIDE SEQUENCE [LARGE SCALE GENOMIC DNA]</scope>
    <source>
        <strain evidence="2 3">ATCC 51369</strain>
    </source>
</reference>
<accession>A0ABN6FL72</accession>
<evidence type="ECO:0000256" key="1">
    <source>
        <dbReference type="SAM" id="MobiDB-lite"/>
    </source>
</evidence>
<protein>
    <recommendedName>
        <fullName evidence="4">NUDIX hydrolase</fullName>
    </recommendedName>
</protein>
<dbReference type="Gene3D" id="3.90.79.10">
    <property type="entry name" value="Nucleoside Triphosphate Pyrophosphohydrolase"/>
    <property type="match status" value="1"/>
</dbReference>
<dbReference type="Proteomes" id="UP001319861">
    <property type="component" value="Chromosome"/>
</dbReference>
<proteinExistence type="predicted"/>
<evidence type="ECO:0000313" key="2">
    <source>
        <dbReference type="EMBL" id="BCT77493.1"/>
    </source>
</evidence>
<gene>
    <name evidence="2" type="ORF">SCMU_33350</name>
</gene>
<keyword evidence="3" id="KW-1185">Reference proteome</keyword>
<evidence type="ECO:0000313" key="3">
    <source>
        <dbReference type="Proteomes" id="UP001319861"/>
    </source>
</evidence>
<dbReference type="EMBL" id="AP024525">
    <property type="protein sequence ID" value="BCT77493.1"/>
    <property type="molecule type" value="Genomic_DNA"/>
</dbReference>
<organism evidence="2 3">
    <name type="scientific">Sinomonas cyclohexanicum</name>
    <name type="common">Corynebacterium cyclohexanicum</name>
    <dbReference type="NCBI Taxonomy" id="322009"/>
    <lineage>
        <taxon>Bacteria</taxon>
        <taxon>Bacillati</taxon>
        <taxon>Actinomycetota</taxon>
        <taxon>Actinomycetes</taxon>
        <taxon>Micrococcales</taxon>
        <taxon>Micrococcaceae</taxon>
        <taxon>Sinomonas</taxon>
    </lineage>
</organism>